<dbReference type="EMBL" id="BMAW01010838">
    <property type="protein sequence ID" value="GFT20747.1"/>
    <property type="molecule type" value="Genomic_DNA"/>
</dbReference>
<dbReference type="Gene3D" id="3.40.50.1820">
    <property type="entry name" value="alpha/beta hydrolase"/>
    <property type="match status" value="1"/>
</dbReference>
<feature type="domain" description="Lipase" evidence="5">
    <location>
        <begin position="1"/>
        <end position="47"/>
    </location>
</feature>
<evidence type="ECO:0000256" key="3">
    <source>
        <dbReference type="ARBA" id="ARBA00022525"/>
    </source>
</evidence>
<organism evidence="6 7">
    <name type="scientific">Nephila pilipes</name>
    <name type="common">Giant wood spider</name>
    <name type="synonym">Nephila maculata</name>
    <dbReference type="NCBI Taxonomy" id="299642"/>
    <lineage>
        <taxon>Eukaryota</taxon>
        <taxon>Metazoa</taxon>
        <taxon>Ecdysozoa</taxon>
        <taxon>Arthropoda</taxon>
        <taxon>Chelicerata</taxon>
        <taxon>Arachnida</taxon>
        <taxon>Araneae</taxon>
        <taxon>Araneomorphae</taxon>
        <taxon>Entelegynae</taxon>
        <taxon>Araneoidea</taxon>
        <taxon>Nephilidae</taxon>
        <taxon>Nephila</taxon>
    </lineage>
</organism>
<comment type="similarity">
    <text evidence="2 4">Belongs to the AB hydrolase superfamily. Lipase family.</text>
</comment>
<evidence type="ECO:0000313" key="7">
    <source>
        <dbReference type="Proteomes" id="UP000887013"/>
    </source>
</evidence>
<accession>A0A8X6TLJ5</accession>
<dbReference type="GO" id="GO:0005615">
    <property type="term" value="C:extracellular space"/>
    <property type="evidence" value="ECO:0007669"/>
    <property type="project" value="TreeGrafter"/>
</dbReference>
<evidence type="ECO:0000259" key="5">
    <source>
        <dbReference type="Pfam" id="PF00151"/>
    </source>
</evidence>
<dbReference type="GO" id="GO:0016298">
    <property type="term" value="F:lipase activity"/>
    <property type="evidence" value="ECO:0007669"/>
    <property type="project" value="InterPro"/>
</dbReference>
<comment type="caution">
    <text evidence="6">The sequence shown here is derived from an EMBL/GenBank/DDBJ whole genome shotgun (WGS) entry which is preliminary data.</text>
</comment>
<name>A0A8X6TLJ5_NEPPI</name>
<dbReference type="InterPro" id="IPR029058">
    <property type="entry name" value="AB_hydrolase_fold"/>
</dbReference>
<gene>
    <name evidence="6" type="primary">Pnliprp1_4</name>
    <name evidence="6" type="ORF">NPIL_705121</name>
</gene>
<dbReference type="Pfam" id="PF00151">
    <property type="entry name" value="Lipase"/>
    <property type="match status" value="1"/>
</dbReference>
<dbReference type="AlphaFoldDB" id="A0A8X6TLJ5"/>
<evidence type="ECO:0000313" key="6">
    <source>
        <dbReference type="EMBL" id="GFT20747.1"/>
    </source>
</evidence>
<dbReference type="PANTHER" id="PTHR11610">
    <property type="entry name" value="LIPASE"/>
    <property type="match status" value="1"/>
</dbReference>
<dbReference type="OrthoDB" id="199913at2759"/>
<sequence length="48" mass="5395">MIRELLTKDNYNVISVDWVFGAAPPYTQAVANARMVGVVLAEFIELLR</sequence>
<comment type="subcellular location">
    <subcellularLocation>
        <location evidence="1">Secreted</location>
    </subcellularLocation>
</comment>
<dbReference type="GO" id="GO:0016042">
    <property type="term" value="P:lipid catabolic process"/>
    <property type="evidence" value="ECO:0007669"/>
    <property type="project" value="TreeGrafter"/>
</dbReference>
<proteinExistence type="inferred from homology"/>
<dbReference type="InterPro" id="IPR000734">
    <property type="entry name" value="TAG_lipase"/>
</dbReference>
<feature type="non-terminal residue" evidence="6">
    <location>
        <position position="48"/>
    </location>
</feature>
<evidence type="ECO:0000256" key="1">
    <source>
        <dbReference type="ARBA" id="ARBA00004613"/>
    </source>
</evidence>
<dbReference type="SUPFAM" id="SSF53474">
    <property type="entry name" value="alpha/beta-Hydrolases"/>
    <property type="match status" value="1"/>
</dbReference>
<evidence type="ECO:0000256" key="2">
    <source>
        <dbReference type="ARBA" id="ARBA00010701"/>
    </source>
</evidence>
<dbReference type="Proteomes" id="UP000887013">
    <property type="component" value="Unassembled WGS sequence"/>
</dbReference>
<dbReference type="InterPro" id="IPR013818">
    <property type="entry name" value="Lipase"/>
</dbReference>
<keyword evidence="7" id="KW-1185">Reference proteome</keyword>
<keyword evidence="3" id="KW-0964">Secreted</keyword>
<reference evidence="6" key="1">
    <citation type="submission" date="2020-08" db="EMBL/GenBank/DDBJ databases">
        <title>Multicomponent nature underlies the extraordinary mechanical properties of spider dragline silk.</title>
        <authorList>
            <person name="Kono N."/>
            <person name="Nakamura H."/>
            <person name="Mori M."/>
            <person name="Yoshida Y."/>
            <person name="Ohtoshi R."/>
            <person name="Malay A.D."/>
            <person name="Moran D.A.P."/>
            <person name="Tomita M."/>
            <person name="Numata K."/>
            <person name="Arakawa K."/>
        </authorList>
    </citation>
    <scope>NUCLEOTIDE SEQUENCE</scope>
</reference>
<protein>
    <submittedName>
        <fullName evidence="6">Inactive pancreatic lipase-related protein 1</fullName>
    </submittedName>
</protein>
<evidence type="ECO:0000256" key="4">
    <source>
        <dbReference type="RuleBase" id="RU004262"/>
    </source>
</evidence>
<dbReference type="PANTHER" id="PTHR11610:SF185">
    <property type="entry name" value="LD47264P"/>
    <property type="match status" value="1"/>
</dbReference>